<evidence type="ECO:0000313" key="3">
    <source>
        <dbReference type="Proteomes" id="UP001595733"/>
    </source>
</evidence>
<feature type="coiled-coil region" evidence="1">
    <location>
        <begin position="28"/>
        <end position="55"/>
    </location>
</feature>
<proteinExistence type="predicted"/>
<evidence type="ECO:0000313" key="2">
    <source>
        <dbReference type="EMBL" id="MFC4354993.1"/>
    </source>
</evidence>
<dbReference type="InterPro" id="IPR036273">
    <property type="entry name" value="CRAL/TRIO_N_dom_sf"/>
</dbReference>
<dbReference type="Proteomes" id="UP001595733">
    <property type="component" value="Unassembled WGS sequence"/>
</dbReference>
<gene>
    <name evidence="2" type="ORF">ACFO0S_08035</name>
</gene>
<sequence length="87" mass="10190">MPTYFADELAGNASTHPVKLNTTQLDALETLRKEIYALQNEIEFAKSLKAEMNEDIQPEDYMLDYFETLDSHTHWRYLEANEFNVTD</sequence>
<name>A0ABV8UWT9_9BACL</name>
<keyword evidence="3" id="KW-1185">Reference proteome</keyword>
<dbReference type="RefSeq" id="WP_378141299.1">
    <property type="nucleotide sequence ID" value="NZ_JBHSEF010000021.1"/>
</dbReference>
<comment type="caution">
    <text evidence="2">The sequence shown here is derived from an EMBL/GenBank/DDBJ whole genome shotgun (WGS) entry which is preliminary data.</text>
</comment>
<keyword evidence="1" id="KW-0175">Coiled coil</keyword>
<accession>A0ABV8UWT9</accession>
<dbReference type="SUPFAM" id="SSF46938">
    <property type="entry name" value="CRAL/TRIO N-terminal domain"/>
    <property type="match status" value="1"/>
</dbReference>
<reference evidence="3" key="1">
    <citation type="journal article" date="2019" name="Int. J. Syst. Evol. Microbiol.">
        <title>The Global Catalogue of Microorganisms (GCM) 10K type strain sequencing project: providing services to taxonomists for standard genome sequencing and annotation.</title>
        <authorList>
            <consortium name="The Broad Institute Genomics Platform"/>
            <consortium name="The Broad Institute Genome Sequencing Center for Infectious Disease"/>
            <person name="Wu L."/>
            <person name="Ma J."/>
        </authorList>
    </citation>
    <scope>NUCLEOTIDE SEQUENCE [LARGE SCALE GENOMIC DNA]</scope>
    <source>
        <strain evidence="3">CCUG 50353</strain>
    </source>
</reference>
<evidence type="ECO:0000256" key="1">
    <source>
        <dbReference type="SAM" id="Coils"/>
    </source>
</evidence>
<protein>
    <submittedName>
        <fullName evidence="2">Uncharacterized protein</fullName>
    </submittedName>
</protein>
<organism evidence="2 3">
    <name type="scientific">Chryseomicrobium palamuruense</name>
    <dbReference type="NCBI Taxonomy" id="682973"/>
    <lineage>
        <taxon>Bacteria</taxon>
        <taxon>Bacillati</taxon>
        <taxon>Bacillota</taxon>
        <taxon>Bacilli</taxon>
        <taxon>Bacillales</taxon>
        <taxon>Caryophanaceae</taxon>
        <taxon>Chryseomicrobium</taxon>
    </lineage>
</organism>
<dbReference type="EMBL" id="JBHSEF010000021">
    <property type="protein sequence ID" value="MFC4354993.1"/>
    <property type="molecule type" value="Genomic_DNA"/>
</dbReference>